<feature type="signal peptide" evidence="1">
    <location>
        <begin position="1"/>
        <end position="22"/>
    </location>
</feature>
<dbReference type="EMBL" id="JBHMFC010000034">
    <property type="protein sequence ID" value="MFB9056903.1"/>
    <property type="molecule type" value="Genomic_DNA"/>
</dbReference>
<dbReference type="Proteomes" id="UP001589585">
    <property type="component" value="Unassembled WGS sequence"/>
</dbReference>
<accession>A0ABV5FCS8</accession>
<proteinExistence type="predicted"/>
<reference evidence="2 3" key="1">
    <citation type="submission" date="2024-09" db="EMBL/GenBank/DDBJ databases">
        <authorList>
            <person name="Sun Q."/>
            <person name="Mori K."/>
        </authorList>
    </citation>
    <scope>NUCLEOTIDE SEQUENCE [LARGE SCALE GENOMIC DNA]</scope>
    <source>
        <strain evidence="2 3">CECT 8622</strain>
    </source>
</reference>
<comment type="caution">
    <text evidence="2">The sequence shown here is derived from an EMBL/GenBank/DDBJ whole genome shotgun (WGS) entry which is preliminary data.</text>
</comment>
<feature type="chain" id="PRO_5047459178" description="Outer membrane protein beta-barrel domain-containing protein" evidence="1">
    <location>
        <begin position="23"/>
        <end position="183"/>
    </location>
</feature>
<evidence type="ECO:0000256" key="1">
    <source>
        <dbReference type="SAM" id="SignalP"/>
    </source>
</evidence>
<keyword evidence="3" id="KW-1185">Reference proteome</keyword>
<gene>
    <name evidence="2" type="ORF">ACFFU9_09130</name>
</gene>
<name>A0ABV5FCS8_9FLAO</name>
<dbReference type="RefSeq" id="WP_379861115.1">
    <property type="nucleotide sequence ID" value="NZ_JBHMFC010000034.1"/>
</dbReference>
<evidence type="ECO:0000313" key="3">
    <source>
        <dbReference type="Proteomes" id="UP001589585"/>
    </source>
</evidence>
<sequence>MKNITRIIVLICAFSYTQSALAQDPTDDYKKHFKLATGLSAGLPLNDPYDLNLGADVRLLYSISKSYSLSFTVGYNTLLVKDENLLVKDDAVNFAYVPVKVGYKTFLFQNEFYVMGEIGGAFSATKDYDKNSMIFSPSVGYASKYADISLRYEFIKDFPIIKNNEIDNGYAQLMLRVAYTFDL</sequence>
<evidence type="ECO:0008006" key="4">
    <source>
        <dbReference type="Google" id="ProtNLM"/>
    </source>
</evidence>
<evidence type="ECO:0000313" key="2">
    <source>
        <dbReference type="EMBL" id="MFB9056903.1"/>
    </source>
</evidence>
<organism evidence="2 3">
    <name type="scientific">Mariniflexile ostreae</name>
    <dbReference type="NCBI Taxonomy" id="1520892"/>
    <lineage>
        <taxon>Bacteria</taxon>
        <taxon>Pseudomonadati</taxon>
        <taxon>Bacteroidota</taxon>
        <taxon>Flavobacteriia</taxon>
        <taxon>Flavobacteriales</taxon>
        <taxon>Flavobacteriaceae</taxon>
        <taxon>Mariniflexile</taxon>
    </lineage>
</organism>
<protein>
    <recommendedName>
        <fullName evidence="4">Outer membrane protein beta-barrel domain-containing protein</fullName>
    </recommendedName>
</protein>
<keyword evidence="1" id="KW-0732">Signal</keyword>